<dbReference type="InterPro" id="IPR033752">
    <property type="entry name" value="MetA_family"/>
</dbReference>
<proteinExistence type="inferred from homology"/>
<dbReference type="EC" id="2.3.1.31" evidence="5"/>
<comment type="pathway">
    <text evidence="5">Amino-acid biosynthesis; L-methionine biosynthesis via de novo pathway; O-acetyl-L-homoserine from L-homoserine: step 1/1.</text>
</comment>
<dbReference type="PANTHER" id="PTHR20919">
    <property type="entry name" value="HOMOSERINE O-SUCCINYLTRANSFERASE"/>
    <property type="match status" value="1"/>
</dbReference>
<comment type="function">
    <text evidence="5">Transfers an acetyl group from acetyl-CoA to L-homoserine, forming acetyl-L-homoserine.</text>
</comment>
<dbReference type="GO" id="GO:0004072">
    <property type="term" value="F:aspartate kinase activity"/>
    <property type="evidence" value="ECO:0007669"/>
    <property type="project" value="InterPro"/>
</dbReference>
<dbReference type="InterPro" id="IPR029062">
    <property type="entry name" value="Class_I_gatase-like"/>
</dbReference>
<dbReference type="SUPFAM" id="SSF53633">
    <property type="entry name" value="Carbamate kinase-like"/>
    <property type="match status" value="1"/>
</dbReference>
<dbReference type="OrthoDB" id="9772423at2"/>
<name>A0A0B7H2F7_TREPH</name>
<feature type="domain" description="Aspartate/glutamate/uridylate kinase" evidence="7">
    <location>
        <begin position="306"/>
        <end position="585"/>
    </location>
</feature>
<evidence type="ECO:0000256" key="4">
    <source>
        <dbReference type="ARBA" id="ARBA00023315"/>
    </source>
</evidence>
<dbReference type="AlphaFoldDB" id="A0A0B7H2F7"/>
<dbReference type="RefSeq" id="WP_044635017.1">
    <property type="nucleotide sequence ID" value="NZ_CDNC01000049.1"/>
</dbReference>
<dbReference type="GO" id="GO:0004414">
    <property type="term" value="F:homoserine O-acetyltransferase activity"/>
    <property type="evidence" value="ECO:0007669"/>
    <property type="project" value="UniProtKB-EC"/>
</dbReference>
<dbReference type="InterPro" id="IPR018042">
    <property type="entry name" value="Aspartate_kinase_CS"/>
</dbReference>
<dbReference type="HAMAP" id="MF_00295">
    <property type="entry name" value="MetA_acyltransf"/>
    <property type="match status" value="1"/>
</dbReference>
<protein>
    <recommendedName>
        <fullName evidence="5">Homoserine O-acetyltransferase</fullName>
        <shortName evidence="5">HAT</shortName>
        <ecNumber evidence="5">2.3.1.31</ecNumber>
    </recommendedName>
    <alternativeName>
        <fullName evidence="5">Homoserine transacetylase</fullName>
        <shortName evidence="5">HTA</shortName>
    </alternativeName>
</protein>
<comment type="similarity">
    <text evidence="5">Belongs to the MetA family.</text>
</comment>
<evidence type="ECO:0000256" key="3">
    <source>
        <dbReference type="ARBA" id="ARBA00022679"/>
    </source>
</evidence>
<comment type="subcellular location">
    <subcellularLocation>
        <location evidence="5">Cytoplasm</location>
    </subcellularLocation>
</comment>
<comment type="catalytic activity">
    <reaction evidence="5">
        <text>L-homoserine + acetyl-CoA = O-acetyl-L-homoserine + CoA</text>
        <dbReference type="Rhea" id="RHEA:13701"/>
        <dbReference type="ChEBI" id="CHEBI:57287"/>
        <dbReference type="ChEBI" id="CHEBI:57288"/>
        <dbReference type="ChEBI" id="CHEBI:57476"/>
        <dbReference type="ChEBI" id="CHEBI:57716"/>
        <dbReference type="EC" id="2.3.1.31"/>
    </reaction>
</comment>
<dbReference type="GO" id="GO:0008899">
    <property type="term" value="F:homoserine O-succinyltransferase activity"/>
    <property type="evidence" value="ECO:0007669"/>
    <property type="project" value="UniProtKB-UniRule"/>
</dbReference>
<dbReference type="EMBL" id="CDNC01000049">
    <property type="protein sequence ID" value="CEM63146.1"/>
    <property type="molecule type" value="Genomic_DNA"/>
</dbReference>
<dbReference type="Proteomes" id="UP000042527">
    <property type="component" value="Unassembled WGS sequence"/>
</dbReference>
<dbReference type="PROSITE" id="PS00324">
    <property type="entry name" value="ASPARTOKINASE"/>
    <property type="match status" value="1"/>
</dbReference>
<evidence type="ECO:0000313" key="8">
    <source>
        <dbReference type="EMBL" id="CEM63146.1"/>
    </source>
</evidence>
<keyword evidence="4 5" id="KW-0012">Acyltransferase</keyword>
<dbReference type="Gene3D" id="3.40.50.880">
    <property type="match status" value="1"/>
</dbReference>
<accession>A0A0B7H2F7</accession>
<feature type="binding site" evidence="5">
    <location>
        <position position="248"/>
    </location>
    <ligand>
        <name>substrate</name>
    </ligand>
</feature>
<reference evidence="9" key="1">
    <citation type="submission" date="2015-01" db="EMBL/GenBank/DDBJ databases">
        <authorList>
            <person name="Manzoor Shahid"/>
            <person name="Zubair Saima"/>
        </authorList>
    </citation>
    <scope>NUCLEOTIDE SEQUENCE [LARGE SCALE GENOMIC DNA]</scope>
    <source>
        <strain evidence="9">V1</strain>
    </source>
</reference>
<feature type="active site" evidence="5">
    <location>
        <position position="236"/>
    </location>
</feature>
<dbReference type="InterPro" id="IPR036393">
    <property type="entry name" value="AceGlu_kinase-like_sf"/>
</dbReference>
<dbReference type="GO" id="GO:0019281">
    <property type="term" value="P:L-methionine biosynthetic process from homoserine via O-succinyl-L-homoserine and cystathionine"/>
    <property type="evidence" value="ECO:0007669"/>
    <property type="project" value="InterPro"/>
</dbReference>
<dbReference type="InterPro" id="IPR005697">
    <property type="entry name" value="HST_MetA"/>
</dbReference>
<evidence type="ECO:0000313" key="9">
    <source>
        <dbReference type="Proteomes" id="UP000042527"/>
    </source>
</evidence>
<keyword evidence="5" id="KW-0486">Methionine biosynthesis</keyword>
<keyword evidence="9" id="KW-1185">Reference proteome</keyword>
<feature type="site" description="Important for acyl-CoA specificity" evidence="5">
    <location>
        <position position="111"/>
    </location>
</feature>
<keyword evidence="2 5" id="KW-0028">Amino-acid biosynthesis</keyword>
<evidence type="ECO:0000256" key="5">
    <source>
        <dbReference type="HAMAP-Rule" id="MF_00295"/>
    </source>
</evidence>
<feature type="site" description="Important for substrate specificity" evidence="5">
    <location>
        <position position="191"/>
    </location>
</feature>
<keyword evidence="8" id="KW-0418">Kinase</keyword>
<feature type="binding site" evidence="5">
    <location>
        <position position="191"/>
    </location>
    <ligand>
        <name>substrate</name>
    </ligand>
</feature>
<evidence type="ECO:0000256" key="1">
    <source>
        <dbReference type="ARBA" id="ARBA00022490"/>
    </source>
</evidence>
<dbReference type="SUPFAM" id="SSF52317">
    <property type="entry name" value="Class I glutamine amidotransferase-like"/>
    <property type="match status" value="1"/>
</dbReference>
<sequence length="599" mass="69610">MPLIIPKNLIEKSVLEKEKIFLKSEKEAERQDIRPIQIAIVNLMPKKEETEIQLLRMLSNSALQIKIDLVRMDSYRSKNADAEHLQKFYKTYDEIKNNKYDAMIITGAPVERLEYDSIKYWEELKRIFDFAKANVFSTMFICWSAQAALYYYYNIPSTVIEKKIFGVFRYEKLQEHNLLRGFDDEFFMPQSRYSYVNPESFAAHPDVQVLAHRTDTGVSLAATTDQRFIFSFGHWEYDAETLHKEYLRDLYKKAPIDIPKNYYHKDDPGNSIRVRWRTAGNLFFSNWLNYCVYQETPYDLNEIQKKSVSKFGGSSLSDAKQFAKVKEIILAKEDRDIVVVSAPGKRHPSDTKITDRLIEIHRLKEEVRTLADVIQRLQEDLSTKKDELQIKLTMSKNRFLEIVNDLDLDSHFEQEIDSVFSEIEKSTSKDFVLSRGEYLNAKIMAAYLDYQFIDAKDLIRFDRKGTVDLEKSYRNIRQKIEKGQKVVIPGFYGSDESGAIRIFERGGSDYTGSILARALNSAVYENWTDVDGVMTGDPMKNPNVEKIPHLNYTELTQIIEGGAQIYQREAIEPVKEKNITLKILNTNAPDSEGTEIRDN</sequence>
<evidence type="ECO:0000259" key="7">
    <source>
        <dbReference type="Pfam" id="PF00696"/>
    </source>
</evidence>
<dbReference type="Gene3D" id="3.40.1160.10">
    <property type="entry name" value="Acetylglutamate kinase-like"/>
    <property type="match status" value="1"/>
</dbReference>
<evidence type="ECO:0000256" key="6">
    <source>
        <dbReference type="SAM" id="Coils"/>
    </source>
</evidence>
<dbReference type="GO" id="GO:0005737">
    <property type="term" value="C:cytoplasm"/>
    <property type="evidence" value="ECO:0007669"/>
    <property type="project" value="UniProtKB-SubCell"/>
</dbReference>
<feature type="coiled-coil region" evidence="6">
    <location>
        <begin position="360"/>
        <end position="387"/>
    </location>
</feature>
<evidence type="ECO:0000256" key="2">
    <source>
        <dbReference type="ARBA" id="ARBA00022605"/>
    </source>
</evidence>
<keyword evidence="1 5" id="KW-0963">Cytoplasm</keyword>
<gene>
    <name evidence="8" type="primary">metA</name>
    <name evidence="5" type="synonym">metAA</name>
    <name evidence="8" type="ORF">TPHV1_70009</name>
</gene>
<keyword evidence="3 5" id="KW-0808">Transferase</keyword>
<dbReference type="PANTHER" id="PTHR20919:SF0">
    <property type="entry name" value="HOMOSERINE O-SUCCINYLTRANSFERASE"/>
    <property type="match status" value="1"/>
</dbReference>
<comment type="caution">
    <text evidence="5">Lacks conserved residue(s) required for the propagation of feature annotation.</text>
</comment>
<dbReference type="CDD" id="cd03131">
    <property type="entry name" value="GATase1_HTS"/>
    <property type="match status" value="1"/>
</dbReference>
<dbReference type="Pfam" id="PF00696">
    <property type="entry name" value="AA_kinase"/>
    <property type="match status" value="1"/>
</dbReference>
<dbReference type="InterPro" id="IPR001048">
    <property type="entry name" value="Asp/Glu/Uridylate_kinase"/>
</dbReference>
<dbReference type="NCBIfam" id="TIGR01001">
    <property type="entry name" value="metA"/>
    <property type="match status" value="1"/>
</dbReference>
<keyword evidence="6" id="KW-0175">Coiled coil</keyword>
<organism evidence="8 9">
    <name type="scientific">Treponema phagedenis</name>
    <dbReference type="NCBI Taxonomy" id="162"/>
    <lineage>
        <taxon>Bacteria</taxon>
        <taxon>Pseudomonadati</taxon>
        <taxon>Spirochaetota</taxon>
        <taxon>Spirochaetia</taxon>
        <taxon>Spirochaetales</taxon>
        <taxon>Treponemataceae</taxon>
        <taxon>Treponema</taxon>
    </lineage>
</organism>
<feature type="binding site" evidence="5">
    <location>
        <position position="163"/>
    </location>
    <ligand>
        <name>substrate</name>
    </ligand>
</feature>
<feature type="active site" description="Acyl-thioester intermediate" evidence="5">
    <location>
        <position position="142"/>
    </location>
</feature>
<dbReference type="Pfam" id="PF04204">
    <property type="entry name" value="HTS"/>
    <property type="match status" value="1"/>
</dbReference>
<dbReference type="UniPathway" id="UPA00051">
    <property type="reaction ID" value="UER00074"/>
</dbReference>
<feature type="active site" description="Proton acceptor" evidence="5">
    <location>
        <position position="234"/>
    </location>
</feature>